<dbReference type="GeneID" id="80876298"/>
<dbReference type="KEGG" id="som:SOMG_02818"/>
<evidence type="ECO:0000313" key="3">
    <source>
        <dbReference type="Proteomes" id="UP001212411"/>
    </source>
</evidence>
<accession>A0AAF0AWQ4</accession>
<dbReference type="PANTHER" id="PTHR31560:SF0">
    <property type="entry name" value="UPF0652 PROTEIN C22H10.08"/>
    <property type="match status" value="1"/>
</dbReference>
<organism evidence="2 3">
    <name type="scientific">Schizosaccharomyces osmophilus</name>
    <dbReference type="NCBI Taxonomy" id="2545709"/>
    <lineage>
        <taxon>Eukaryota</taxon>
        <taxon>Fungi</taxon>
        <taxon>Dikarya</taxon>
        <taxon>Ascomycota</taxon>
        <taxon>Taphrinomycotina</taxon>
        <taxon>Schizosaccharomycetes</taxon>
        <taxon>Schizosaccharomycetales</taxon>
        <taxon>Schizosaccharomycetaceae</taxon>
        <taxon>Schizosaccharomyces</taxon>
    </lineage>
</organism>
<evidence type="ECO:0000259" key="1">
    <source>
        <dbReference type="Pfam" id="PF09418"/>
    </source>
</evidence>
<dbReference type="AlphaFoldDB" id="A0AAF0AWQ4"/>
<dbReference type="EMBL" id="CP115612">
    <property type="protein sequence ID" value="WBW73967.1"/>
    <property type="molecule type" value="Genomic_DNA"/>
</dbReference>
<feature type="domain" description="Non-canonical E2 ubiquitin-conjugating enzyme C-terminal" evidence="1">
    <location>
        <begin position="36"/>
        <end position="489"/>
    </location>
</feature>
<proteinExistence type="predicted"/>
<dbReference type="RefSeq" id="XP_056038210.1">
    <property type="nucleotide sequence ID" value="XM_056181609.1"/>
</dbReference>
<name>A0AAF0AWQ4_9SCHI</name>
<dbReference type="Proteomes" id="UP001212411">
    <property type="component" value="Chromosome 2"/>
</dbReference>
<reference evidence="2 3" key="1">
    <citation type="journal article" date="2023" name="G3 (Bethesda)">
        <title>A high-quality reference genome for the fission yeast Schizosaccharomyces osmophilus.</title>
        <authorList>
            <person name="Jia G.S."/>
            <person name="Zhang W.C."/>
            <person name="Liang Y."/>
            <person name="Liu X.H."/>
            <person name="Rhind N."/>
            <person name="Pidoux A."/>
            <person name="Brysch-Herzberg M."/>
            <person name="Du L.L."/>
        </authorList>
    </citation>
    <scope>NUCLEOTIDE SEQUENCE [LARGE SCALE GENOMIC DNA]</scope>
    <source>
        <strain evidence="2 3">CBS 15793</strain>
    </source>
</reference>
<dbReference type="InterPro" id="IPR057668">
    <property type="entry name" value="E2_Ub-conjug_enz_C"/>
</dbReference>
<protein>
    <submittedName>
        <fullName evidence="2">DUF2009 family conserved protein</fullName>
    </submittedName>
</protein>
<gene>
    <name evidence="2" type="ORF">SOMG_02818</name>
</gene>
<dbReference type="InterPro" id="IPR018553">
    <property type="entry name" value="E2_Ub-conjug_enz"/>
</dbReference>
<evidence type="ECO:0000313" key="2">
    <source>
        <dbReference type="EMBL" id="WBW73967.1"/>
    </source>
</evidence>
<dbReference type="Pfam" id="PF09418">
    <property type="entry name" value="DUF2009"/>
    <property type="match status" value="1"/>
</dbReference>
<keyword evidence="3" id="KW-1185">Reference proteome</keyword>
<sequence>MNKAELRELYLSSILPESLHNNHKTTEDAPCFMSQRSKVIPVRLEYQERKLLHLLVAALDVCDYTDTVDTLRFSSKAKRTAQQLKGITSVLAGIMVAYDYKAGQDLLETKDFEKYASFFQDVFEIGRRYKVLNPNRLGSTYGKLMYFVQDSMCQEIQENLGFNLFKPILTVYEYLEDRKALKVLDDPYITAATMEIVAGGRSRSAIQKDIKTKERAVETIAKRHASSAITKDQIRWCLYSLADSNSYLRFNRDPVAKLIDMVKQNFSADTVDDEFSLAIDAANGSRLQHNHYKQYHYVLQSLNLWLLIMGEIFSLWALSDLELTNPDVQYELVDNNQGVHRIQACPNIRIAMERILSKAQRQAGSWIGDSTIHLGDTAVPNALLFIDKYMQVPRILTPLVLFFEELDSLHDPALLRYIETAFGGKEYLKKMVLTDFMRFGFDGSGADNWFDAGSCIDGRLTSAWNWANSIHTKDYYRVLLMTGFLSFNGE</sequence>
<dbReference type="PANTHER" id="PTHR31560">
    <property type="entry name" value="UPF0652 PROTEIN C16A11.03C-RELATED"/>
    <property type="match status" value="1"/>
</dbReference>